<feature type="compositionally biased region" description="Basic and acidic residues" evidence="1">
    <location>
        <begin position="1113"/>
        <end position="1151"/>
    </location>
</feature>
<reference evidence="3" key="1">
    <citation type="submission" date="2023-06" db="EMBL/GenBank/DDBJ databases">
        <title>Genome-scale phylogeny and comparative genomics of the fungal order Sordariales.</title>
        <authorList>
            <consortium name="Lawrence Berkeley National Laboratory"/>
            <person name="Hensen N."/>
            <person name="Bonometti L."/>
            <person name="Westerberg I."/>
            <person name="Brannstrom I.O."/>
            <person name="Guillou S."/>
            <person name="Cros-Aarteil S."/>
            <person name="Calhoun S."/>
            <person name="Haridas S."/>
            <person name="Kuo A."/>
            <person name="Mondo S."/>
            <person name="Pangilinan J."/>
            <person name="Riley R."/>
            <person name="Labutti K."/>
            <person name="Andreopoulos B."/>
            <person name="Lipzen A."/>
            <person name="Chen C."/>
            <person name="Yanf M."/>
            <person name="Daum C."/>
            <person name="Ng V."/>
            <person name="Clum A."/>
            <person name="Steindorff A."/>
            <person name="Ohm R."/>
            <person name="Martin F."/>
            <person name="Silar P."/>
            <person name="Natvig D."/>
            <person name="Lalanne C."/>
            <person name="Gautier V."/>
            <person name="Ament-Velasquez S.L."/>
            <person name="Kruys A."/>
            <person name="Hutchinson M.I."/>
            <person name="Powell A.J."/>
            <person name="Barry K."/>
            <person name="Miller A.N."/>
            <person name="Grigoriev I.V."/>
            <person name="Debuchy R."/>
            <person name="Gladieux P."/>
            <person name="Thoren M.H."/>
            <person name="Johannesson H."/>
        </authorList>
    </citation>
    <scope>NUCLEOTIDE SEQUENCE</scope>
    <source>
        <strain evidence="3">SMH2532-1</strain>
    </source>
</reference>
<keyword evidence="4" id="KW-1185">Reference proteome</keyword>
<evidence type="ECO:0000256" key="1">
    <source>
        <dbReference type="SAM" id="MobiDB-lite"/>
    </source>
</evidence>
<keyword evidence="2" id="KW-0472">Membrane</keyword>
<comment type="caution">
    <text evidence="3">The sequence shown here is derived from an EMBL/GenBank/DDBJ whole genome shotgun (WGS) entry which is preliminary data.</text>
</comment>
<dbReference type="EMBL" id="JAULSV010000002">
    <property type="protein sequence ID" value="KAK0651241.1"/>
    <property type="molecule type" value="Genomic_DNA"/>
</dbReference>
<sequence length="1151" mass="124762">MDSVAPRFMEYNDLESSMRNQSTLEGYDVMVAYSETQLNSMLKAATDADNSVINVPEFQTQVAIDDDEPMRTYNIDLVLTKPNFAFAGPASSTSAVLSFDLGGSYKVKKEDGSLGPSHAIGPGLTLAIGAALSTVTGSVHPDNPTSRFVPASPPKNAGGDSAAALTGDSANKLTFLKTLVKAGIEDYMQKLPWCYYLAIVNNSSPGGEAGAKYKLTPTSLGFSISAGNNESDPAKRIDDALCMWITVAGGSQQAVLSPGQQCTANFSIQNRPVMPIPINHGSTAVVIFSNSLMRSLLFEKPLTDANCSSITFDPLSSENTSSIKAKFNLPSQKIHKDGVSMHEYHSATMTSHSTTRKVDPIDFDMNAYQATLTVNPGLCVSGTPIGSIEWSTDTLKISWESDDDSTSGAGRGVTTHSDDHSGTTDLVFKTEMHGMWVSEGGKGANLLDFVWTRPSTFTVTATAEQKDLSWWQRLWSSWENTVPSDLANITVNLPALQPPETSINYLLTTNILLPGKHVFVPDPLVAASKDDQKGISIPFDVLLSGTLVTQLQTDQNPGPSPHPKRMLATRPAEEGNGEQHKDKDKPASKTLADFVDMAVTLREGTIISRLYSTISGASSAADVAEKVGSLLEDNGYGNITADEAFSVLGSSSSHILNAAASPLNVSATGHNGIVSAVTASIQNRVKRPFRGEAPPAYVFDLRVFAAAYTIVEGPQALLHEMLSISRLKPAIRFLSQTVTPTMTTDTTALPHHTTVSWSTDEGSYSVVFTVTPDSDGHLALSFFGHATMNGDIARRFLGMQKTKEPSHAEVSKKPRQKHLLGDGLTNADVANIVLASIGTAAALVGLVAMILWRKVDKADKKLEKLITTGFKEVANNQKAIGIEAARQAAQEVIEKPPVLWDSPIRDLIQTATTSTLDSHLTGLTLEQLEECAGEKGDSWTALVEAGEQKVRDEVNKFVTTTSKEQLVERFDHFVTAQWMTLQERDATVNIALDNVQFDKVTKLTQESAGNPCFLFEAARGRVAHWQAQGREKLADELLKKGDNLSAQITEAEAVLNRKVEVFKEQKKFIDDSEKLNVEGQTDPQLVREMKKVHDELDKEIDALENTINGSKDSAARIAEDTKREEERRAADERMREAKSKSAERALREGLR</sequence>
<keyword evidence="2" id="KW-0812">Transmembrane</keyword>
<evidence type="ECO:0000256" key="2">
    <source>
        <dbReference type="SAM" id="Phobius"/>
    </source>
</evidence>
<name>A0AA39YEM5_9PEZI</name>
<dbReference type="Proteomes" id="UP001174936">
    <property type="component" value="Unassembled WGS sequence"/>
</dbReference>
<feature type="transmembrane region" description="Helical" evidence="2">
    <location>
        <begin position="832"/>
        <end position="852"/>
    </location>
</feature>
<feature type="region of interest" description="Disordered" evidence="1">
    <location>
        <begin position="401"/>
        <end position="420"/>
    </location>
</feature>
<evidence type="ECO:0000313" key="3">
    <source>
        <dbReference type="EMBL" id="KAK0651241.1"/>
    </source>
</evidence>
<accession>A0AA39YEM5</accession>
<dbReference type="AlphaFoldDB" id="A0AA39YEM5"/>
<organism evidence="3 4">
    <name type="scientific">Cercophora newfieldiana</name>
    <dbReference type="NCBI Taxonomy" id="92897"/>
    <lineage>
        <taxon>Eukaryota</taxon>
        <taxon>Fungi</taxon>
        <taxon>Dikarya</taxon>
        <taxon>Ascomycota</taxon>
        <taxon>Pezizomycotina</taxon>
        <taxon>Sordariomycetes</taxon>
        <taxon>Sordariomycetidae</taxon>
        <taxon>Sordariales</taxon>
        <taxon>Lasiosphaeriaceae</taxon>
        <taxon>Cercophora</taxon>
    </lineage>
</organism>
<evidence type="ECO:0000313" key="4">
    <source>
        <dbReference type="Proteomes" id="UP001174936"/>
    </source>
</evidence>
<feature type="region of interest" description="Disordered" evidence="1">
    <location>
        <begin position="1109"/>
        <end position="1151"/>
    </location>
</feature>
<feature type="region of interest" description="Disordered" evidence="1">
    <location>
        <begin position="551"/>
        <end position="588"/>
    </location>
</feature>
<gene>
    <name evidence="3" type="ORF">B0T16DRAFT_453736</name>
</gene>
<protein>
    <submittedName>
        <fullName evidence="3">Uncharacterized protein</fullName>
    </submittedName>
</protein>
<proteinExistence type="predicted"/>
<feature type="region of interest" description="Disordered" evidence="1">
    <location>
        <begin position="141"/>
        <end position="162"/>
    </location>
</feature>
<keyword evidence="2" id="KW-1133">Transmembrane helix</keyword>
<feature type="compositionally biased region" description="Basic and acidic residues" evidence="1">
    <location>
        <begin position="571"/>
        <end position="587"/>
    </location>
</feature>